<dbReference type="InterPro" id="IPR016166">
    <property type="entry name" value="FAD-bd_PCMH"/>
</dbReference>
<dbReference type="Gene3D" id="1.10.45.10">
    <property type="entry name" value="Vanillyl-alcohol Oxidase, Chain A, domain 4"/>
    <property type="match status" value="1"/>
</dbReference>
<dbReference type="FunFam" id="3.30.70.2190:FF:000001">
    <property type="entry name" value="D-2-hydroxyglutarate dehydrogenase mitochondrial"/>
    <property type="match status" value="1"/>
</dbReference>
<dbReference type="FunFam" id="3.30.43.10:FF:000002">
    <property type="entry name" value="D-2-hydroxyglutarate dehydrogenase, mitochondrial"/>
    <property type="match status" value="1"/>
</dbReference>
<proteinExistence type="inferred from homology"/>
<evidence type="ECO:0000313" key="9">
    <source>
        <dbReference type="EMBL" id="KAI5065125.1"/>
    </source>
</evidence>
<evidence type="ECO:0000256" key="4">
    <source>
        <dbReference type="ARBA" id="ARBA00022827"/>
    </source>
</evidence>
<feature type="domain" description="FAD-binding PCMH-type" evidence="8">
    <location>
        <begin position="99"/>
        <end position="278"/>
    </location>
</feature>
<dbReference type="Gene3D" id="3.30.465.10">
    <property type="match status" value="1"/>
</dbReference>
<dbReference type="PROSITE" id="PS51387">
    <property type="entry name" value="FAD_PCMH"/>
    <property type="match status" value="1"/>
</dbReference>
<dbReference type="InterPro" id="IPR016164">
    <property type="entry name" value="FAD-linked_Oxase-like_C"/>
</dbReference>
<comment type="catalytic activity">
    <reaction evidence="7">
        <text>(R)-2-hydroxyglutarate + A = 2-oxoglutarate + AH2</text>
        <dbReference type="Rhea" id="RHEA:38295"/>
        <dbReference type="ChEBI" id="CHEBI:13193"/>
        <dbReference type="ChEBI" id="CHEBI:15801"/>
        <dbReference type="ChEBI" id="CHEBI:16810"/>
        <dbReference type="ChEBI" id="CHEBI:17499"/>
        <dbReference type="EC" id="1.1.99.39"/>
    </reaction>
</comment>
<organism evidence="9 10">
    <name type="scientific">Adiantum capillus-veneris</name>
    <name type="common">Maidenhair fern</name>
    <dbReference type="NCBI Taxonomy" id="13818"/>
    <lineage>
        <taxon>Eukaryota</taxon>
        <taxon>Viridiplantae</taxon>
        <taxon>Streptophyta</taxon>
        <taxon>Embryophyta</taxon>
        <taxon>Tracheophyta</taxon>
        <taxon>Polypodiopsida</taxon>
        <taxon>Polypodiidae</taxon>
        <taxon>Polypodiales</taxon>
        <taxon>Pteridineae</taxon>
        <taxon>Pteridaceae</taxon>
        <taxon>Vittarioideae</taxon>
        <taxon>Adiantum</taxon>
    </lineage>
</organism>
<reference evidence="9" key="1">
    <citation type="submission" date="2021-01" db="EMBL/GenBank/DDBJ databases">
        <title>Adiantum capillus-veneris genome.</title>
        <authorList>
            <person name="Fang Y."/>
            <person name="Liao Q."/>
        </authorList>
    </citation>
    <scope>NUCLEOTIDE SEQUENCE</scope>
    <source>
        <strain evidence="9">H3</strain>
        <tissue evidence="9">Leaf</tissue>
    </source>
</reference>
<keyword evidence="4" id="KW-0274">FAD</keyword>
<evidence type="ECO:0000259" key="8">
    <source>
        <dbReference type="PROSITE" id="PS51387"/>
    </source>
</evidence>
<dbReference type="GO" id="GO:0051990">
    <property type="term" value="F:(R)-2-hydroxyglutarate dehydrogenase activity"/>
    <property type="evidence" value="ECO:0007669"/>
    <property type="project" value="UniProtKB-EC"/>
</dbReference>
<dbReference type="InterPro" id="IPR004113">
    <property type="entry name" value="FAD-bd_oxidored_4_C"/>
</dbReference>
<name>A0A9D4Z8U3_ADICA</name>
<dbReference type="AlphaFoldDB" id="A0A9D4Z8U3"/>
<evidence type="ECO:0000313" key="10">
    <source>
        <dbReference type="Proteomes" id="UP000886520"/>
    </source>
</evidence>
<dbReference type="PANTHER" id="PTHR43716:SF1">
    <property type="entry name" value="D-2-HYDROXYGLUTARATE DEHYDROGENASE, MITOCHONDRIAL"/>
    <property type="match status" value="1"/>
</dbReference>
<gene>
    <name evidence="9" type="ORF">GOP47_0019820</name>
</gene>
<dbReference type="Proteomes" id="UP000886520">
    <property type="component" value="Chromosome 19"/>
</dbReference>
<dbReference type="SUPFAM" id="SSF56176">
    <property type="entry name" value="FAD-binding/transporter-associated domain-like"/>
    <property type="match status" value="1"/>
</dbReference>
<dbReference type="InterPro" id="IPR016167">
    <property type="entry name" value="FAD-bd_PCMH_sub1"/>
</dbReference>
<sequence>MVDLKLFNASPVIDARSEEQPFEFFSNCPSLGQKRHSSHIPATDRVRKDSRYVKTFRDPRYSTLENEDLVEFKKIVGDTGVLTEAFELEAANTDWLKKYFGSSKVLLRPTSTQQVSEILKYCNARKLAVVPQGGNTGLVGGSVPVFDEVVLSLGAMNKIVLFDELNGILVCEAGCILENLDNYLLEKGYMMPLDFGAKGSCQIGGNISTNAGGVHLLRYGSLRANVLGLEIVLANGEVIDSLRTLRKDNTGYDLKQLFIGAEGTLGVVTKVSILTPPRLSSKNVAFLSCGSFVDCQKILKEAKSRLGEILSAFEFMDRHALDMVLKHSGKSRDPLPASKHTFYLLVETTGSFQNHDREKLDKFLEACMENGLVADGVVAQDNQQFTSFWHLREGVTEALSKEGAVYKYDLSIPVPHLYSVVEDLQKRLGDLAIVMGYGHLGDGNLHLNISTPQYDEKILALIEPFVYEWTASHEGSVSAEHGLGFMKADAIYYSKSPELVQWMAKFKQIFDSNGILNPYKVLPPSALKETSPSY</sequence>
<accession>A0A9D4Z8U3</accession>
<dbReference type="Gene3D" id="3.30.43.10">
    <property type="entry name" value="Uridine Diphospho-n-acetylenolpyruvylglucosamine Reductase, domain 2"/>
    <property type="match status" value="1"/>
</dbReference>
<evidence type="ECO:0000256" key="2">
    <source>
        <dbReference type="ARBA" id="ARBA00008000"/>
    </source>
</evidence>
<dbReference type="Gene3D" id="3.30.70.2190">
    <property type="match status" value="1"/>
</dbReference>
<comment type="similarity">
    <text evidence="2">Belongs to the FAD-binding oxidoreductase/transferase type 4 family.</text>
</comment>
<dbReference type="FunFam" id="3.30.465.10:FF:000001">
    <property type="entry name" value="D-2-hydroxyglutarate dehydrogenase, mitochondrial"/>
    <property type="match status" value="1"/>
</dbReference>
<dbReference type="InterPro" id="IPR036318">
    <property type="entry name" value="FAD-bd_PCMH-like_sf"/>
</dbReference>
<evidence type="ECO:0000256" key="6">
    <source>
        <dbReference type="ARBA" id="ARBA00039003"/>
    </source>
</evidence>
<dbReference type="InterPro" id="IPR006094">
    <property type="entry name" value="Oxid_FAD_bind_N"/>
</dbReference>
<dbReference type="InterPro" id="IPR016169">
    <property type="entry name" value="FAD-bd_PCMH_sub2"/>
</dbReference>
<protein>
    <recommendedName>
        <fullName evidence="6">D-2-hydroxyglutarate dehydrogenase</fullName>
        <ecNumber evidence="6">1.1.99.39</ecNumber>
    </recommendedName>
</protein>
<dbReference type="EC" id="1.1.99.39" evidence="6"/>
<dbReference type="FunFam" id="1.10.45.10:FF:000001">
    <property type="entry name" value="D-lactate dehydrogenase mitochondrial"/>
    <property type="match status" value="1"/>
</dbReference>
<evidence type="ECO:0000256" key="7">
    <source>
        <dbReference type="ARBA" id="ARBA00051778"/>
    </source>
</evidence>
<comment type="cofactor">
    <cofactor evidence="1">
        <name>FAD</name>
        <dbReference type="ChEBI" id="CHEBI:57692"/>
    </cofactor>
</comment>
<evidence type="ECO:0000256" key="5">
    <source>
        <dbReference type="ARBA" id="ARBA00023002"/>
    </source>
</evidence>
<dbReference type="SUPFAM" id="SSF55103">
    <property type="entry name" value="FAD-linked oxidases, C-terminal domain"/>
    <property type="match status" value="1"/>
</dbReference>
<dbReference type="Gene3D" id="3.30.70.2740">
    <property type="match status" value="1"/>
</dbReference>
<evidence type="ECO:0000256" key="3">
    <source>
        <dbReference type="ARBA" id="ARBA00022630"/>
    </source>
</evidence>
<dbReference type="Pfam" id="PF01565">
    <property type="entry name" value="FAD_binding_4"/>
    <property type="match status" value="1"/>
</dbReference>
<dbReference type="InterPro" id="IPR016171">
    <property type="entry name" value="Vanillyl_alc_oxidase_C-sub2"/>
</dbReference>
<keyword evidence="10" id="KW-1185">Reference proteome</keyword>
<dbReference type="PANTHER" id="PTHR43716">
    <property type="entry name" value="D-2-HYDROXYGLUTARATE DEHYDROGENASE, MITOCHONDRIAL"/>
    <property type="match status" value="1"/>
</dbReference>
<dbReference type="GO" id="GO:0071949">
    <property type="term" value="F:FAD binding"/>
    <property type="evidence" value="ECO:0007669"/>
    <property type="project" value="InterPro"/>
</dbReference>
<dbReference type="Pfam" id="PF02913">
    <property type="entry name" value="FAD-oxidase_C"/>
    <property type="match status" value="1"/>
</dbReference>
<keyword evidence="3" id="KW-0285">Flavoprotein</keyword>
<dbReference type="EMBL" id="JABFUD020000019">
    <property type="protein sequence ID" value="KAI5065125.1"/>
    <property type="molecule type" value="Genomic_DNA"/>
</dbReference>
<comment type="caution">
    <text evidence="9">The sequence shown here is derived from an EMBL/GenBank/DDBJ whole genome shotgun (WGS) entry which is preliminary data.</text>
</comment>
<evidence type="ECO:0000256" key="1">
    <source>
        <dbReference type="ARBA" id="ARBA00001974"/>
    </source>
</evidence>
<dbReference type="OrthoDB" id="5332616at2759"/>
<keyword evidence="5" id="KW-0560">Oxidoreductase</keyword>
<dbReference type="FunFam" id="3.30.70.2740:FF:000002">
    <property type="entry name" value="D-2-hydroxyglutarate dehydrogenase mitochondrial"/>
    <property type="match status" value="1"/>
</dbReference>
<dbReference type="InterPro" id="IPR051264">
    <property type="entry name" value="FAD-oxidored/transferase_4"/>
</dbReference>
<dbReference type="GO" id="GO:0005739">
    <property type="term" value="C:mitochondrion"/>
    <property type="evidence" value="ECO:0007669"/>
    <property type="project" value="TreeGrafter"/>
</dbReference>